<evidence type="ECO:0000313" key="3">
    <source>
        <dbReference type="EMBL" id="HDR50550.1"/>
    </source>
</evidence>
<feature type="domain" description="Gfo/Idh/MocA-like oxidoreductase N-terminal" evidence="1">
    <location>
        <begin position="41"/>
        <end position="163"/>
    </location>
</feature>
<comment type="caution">
    <text evidence="3">The sequence shown here is derived from an EMBL/GenBank/DDBJ whole genome shotgun (WGS) entry which is preliminary data.</text>
</comment>
<protein>
    <submittedName>
        <fullName evidence="3">Gfo/Idh/MocA family oxidoreductase</fullName>
    </submittedName>
</protein>
<name>A0A831LJ97_9BACT</name>
<dbReference type="Proteomes" id="UP000886047">
    <property type="component" value="Unassembled WGS sequence"/>
</dbReference>
<dbReference type="Gene3D" id="3.30.360.10">
    <property type="entry name" value="Dihydrodipicolinate Reductase, domain 2"/>
    <property type="match status" value="1"/>
</dbReference>
<dbReference type="EMBL" id="DSDK01000161">
    <property type="protein sequence ID" value="HDR50550.1"/>
    <property type="molecule type" value="Genomic_DNA"/>
</dbReference>
<evidence type="ECO:0000259" key="2">
    <source>
        <dbReference type="Pfam" id="PF19051"/>
    </source>
</evidence>
<dbReference type="SUPFAM" id="SSF55347">
    <property type="entry name" value="Glyceraldehyde-3-phosphate dehydrogenase-like, C-terminal domain"/>
    <property type="match status" value="1"/>
</dbReference>
<feature type="domain" description="Gfo/Idh/MocA-like oxidoreductase bacterial type C-terminal" evidence="2">
    <location>
        <begin position="196"/>
        <end position="257"/>
    </location>
</feature>
<sequence length="442" mass="49705">MNSSRRKFIKNSALAATAISAASVIPSKVWSANFAPSDKVNVALIGCRNMGFGILRHHLDTGLVNCVALCDVDQNVLKEKAESVKNDFNQSPELYSDYRKVLERKDIEAVIIGTPDHWHCLMMVDACSAGKDVYVEKPMANTIGECNIMVKAAKRYNRIVQVGQQQRNGKVFIDSMNLIKSGEIGTLRKVNIWANFNYGLGTTLVEDSTVPEGVDYNMWLGPAPERPFNKARFHGSWRHFWDYGGGLMSDWGVHLIDMGLWAKDVVKGPEKVVTYAGNLSKQVMARETFDTMNVIYPQKDFVINYDLTAGIQQGPFDSAYGIQFIGEKGMLIADRSKYHLYPEWDGQKKAPKTEEVHYDQGKESHREHVDNFLECLKTRETPACPPEIGRAAAVHVHIANIAARVGETVLEWDDANNRFTNCEKANAFITPEYRKPWKLPNV</sequence>
<dbReference type="GO" id="GO:0000166">
    <property type="term" value="F:nucleotide binding"/>
    <property type="evidence" value="ECO:0007669"/>
    <property type="project" value="InterPro"/>
</dbReference>
<dbReference type="InterPro" id="IPR036291">
    <property type="entry name" value="NAD(P)-bd_dom_sf"/>
</dbReference>
<dbReference type="InterPro" id="IPR000683">
    <property type="entry name" value="Gfo/Idh/MocA-like_OxRdtase_N"/>
</dbReference>
<dbReference type="Pfam" id="PF01408">
    <property type="entry name" value="GFO_IDH_MocA"/>
    <property type="match status" value="1"/>
</dbReference>
<dbReference type="Gene3D" id="3.40.50.720">
    <property type="entry name" value="NAD(P)-binding Rossmann-like Domain"/>
    <property type="match status" value="1"/>
</dbReference>
<dbReference type="InterPro" id="IPR050463">
    <property type="entry name" value="Gfo/Idh/MocA_oxidrdct_glycsds"/>
</dbReference>
<reference evidence="3" key="1">
    <citation type="journal article" date="2020" name="mSystems">
        <title>Genome- and Community-Level Interaction Insights into Carbon Utilization and Element Cycling Functions of Hydrothermarchaeota in Hydrothermal Sediment.</title>
        <authorList>
            <person name="Zhou Z."/>
            <person name="Liu Y."/>
            <person name="Xu W."/>
            <person name="Pan J."/>
            <person name="Luo Z.H."/>
            <person name="Li M."/>
        </authorList>
    </citation>
    <scope>NUCLEOTIDE SEQUENCE [LARGE SCALE GENOMIC DNA]</scope>
    <source>
        <strain evidence="3">SpSt-1217</strain>
    </source>
</reference>
<dbReference type="PANTHER" id="PTHR43818:SF5">
    <property type="entry name" value="OXIDOREDUCTASE FAMILY PROTEIN"/>
    <property type="match status" value="1"/>
</dbReference>
<feature type="domain" description="Gfo/Idh/MocA-like oxidoreductase bacterial type C-terminal" evidence="2">
    <location>
        <begin position="366"/>
        <end position="438"/>
    </location>
</feature>
<dbReference type="AlphaFoldDB" id="A0A831LJ97"/>
<evidence type="ECO:0000259" key="1">
    <source>
        <dbReference type="Pfam" id="PF01408"/>
    </source>
</evidence>
<dbReference type="PROSITE" id="PS51318">
    <property type="entry name" value="TAT"/>
    <property type="match status" value="1"/>
</dbReference>
<dbReference type="InterPro" id="IPR006311">
    <property type="entry name" value="TAT_signal"/>
</dbReference>
<organism evidence="3">
    <name type="scientific">Mariniphaga anaerophila</name>
    <dbReference type="NCBI Taxonomy" id="1484053"/>
    <lineage>
        <taxon>Bacteria</taxon>
        <taxon>Pseudomonadati</taxon>
        <taxon>Bacteroidota</taxon>
        <taxon>Bacteroidia</taxon>
        <taxon>Marinilabiliales</taxon>
        <taxon>Prolixibacteraceae</taxon>
        <taxon>Mariniphaga</taxon>
    </lineage>
</organism>
<dbReference type="InterPro" id="IPR043906">
    <property type="entry name" value="Gfo/Idh/MocA_OxRdtase_bact_C"/>
</dbReference>
<proteinExistence type="predicted"/>
<accession>A0A831LJ97</accession>
<dbReference type="Pfam" id="PF19051">
    <property type="entry name" value="GFO_IDH_MocA_C2"/>
    <property type="match status" value="2"/>
</dbReference>
<dbReference type="SUPFAM" id="SSF51735">
    <property type="entry name" value="NAD(P)-binding Rossmann-fold domains"/>
    <property type="match status" value="1"/>
</dbReference>
<dbReference type="PANTHER" id="PTHR43818">
    <property type="entry name" value="BCDNA.GH03377"/>
    <property type="match status" value="1"/>
</dbReference>
<gene>
    <name evidence="3" type="ORF">ENN90_02865</name>
</gene>